<dbReference type="PANTHER" id="PTHR48079">
    <property type="entry name" value="PROTEIN YEEZ"/>
    <property type="match status" value="1"/>
</dbReference>
<dbReference type="InterPro" id="IPR051783">
    <property type="entry name" value="NAD(P)-dependent_oxidoreduct"/>
</dbReference>
<accession>A0A5D0XUG8</accession>
<dbReference type="Pfam" id="PF01370">
    <property type="entry name" value="Epimerase"/>
    <property type="match status" value="1"/>
</dbReference>
<gene>
    <name evidence="2" type="ORF">FQ377_02680</name>
</gene>
<evidence type="ECO:0000313" key="2">
    <source>
        <dbReference type="EMBL" id="TYD00374.1"/>
    </source>
</evidence>
<dbReference type="RefSeq" id="WP_148599677.1">
    <property type="nucleotide sequence ID" value="NZ_VSLD01000001.1"/>
</dbReference>
<reference evidence="2 3" key="1">
    <citation type="submission" date="2019-08" db="EMBL/GenBank/DDBJ databases">
        <title>Genone of Arthrobacter echini P9.</title>
        <authorList>
            <person name="Bowman J.P."/>
        </authorList>
    </citation>
    <scope>NUCLEOTIDE SEQUENCE [LARGE SCALE GENOMIC DNA]</scope>
    <source>
        <strain evidence="2 3">P9</strain>
    </source>
</reference>
<keyword evidence="3" id="KW-1185">Reference proteome</keyword>
<dbReference type="Gene3D" id="3.40.50.720">
    <property type="entry name" value="NAD(P)-binding Rossmann-like Domain"/>
    <property type="match status" value="2"/>
</dbReference>
<dbReference type="InterPro" id="IPR001509">
    <property type="entry name" value="Epimerase_deHydtase"/>
</dbReference>
<dbReference type="Proteomes" id="UP000323410">
    <property type="component" value="Unassembled WGS sequence"/>
</dbReference>
<dbReference type="GO" id="GO:0004029">
    <property type="term" value="F:aldehyde dehydrogenase (NAD+) activity"/>
    <property type="evidence" value="ECO:0007669"/>
    <property type="project" value="TreeGrafter"/>
</dbReference>
<dbReference type="InterPro" id="IPR036291">
    <property type="entry name" value="NAD(P)-bd_dom_sf"/>
</dbReference>
<dbReference type="PANTHER" id="PTHR48079:SF6">
    <property type="entry name" value="NAD(P)-BINDING DOMAIN-CONTAINING PROTEIN-RELATED"/>
    <property type="match status" value="1"/>
</dbReference>
<protein>
    <submittedName>
        <fullName evidence="2">Reductase</fullName>
    </submittedName>
</protein>
<dbReference type="OrthoDB" id="7941246at2"/>
<sequence length="324" mass="34577">MRKILVLGGTAWLGSEIARQLVANGDAVTCLARGDSGGSPIGAAFVQADRYSPDAYAAVADQSWDDVVELSYEPVLVRGAIDALAEKAKHWTLVSSVSVYASNSDAGADESAPLLDPADLDDYGQAKVAAEQASLEALGRRLLVIRPGLIAGPGDGSDRFGYWVGRFALAQDGPVLSPVAESRAVQVIDVEDLAAFIVKAGEDDLTGVINATGDHHALADVLALAAEVAGFAGDRMVVADEWLLRHDVHYWAGPRSLPLWLPEADAAFAQRNNAAFHAAGGGLQDLRRTMQRCLDFERRLGLDRERRSGLSRAEELNLLDQLPR</sequence>
<dbReference type="GO" id="GO:0005737">
    <property type="term" value="C:cytoplasm"/>
    <property type="evidence" value="ECO:0007669"/>
    <property type="project" value="TreeGrafter"/>
</dbReference>
<evidence type="ECO:0000259" key="1">
    <source>
        <dbReference type="Pfam" id="PF01370"/>
    </source>
</evidence>
<name>A0A5D0XUG8_9MICC</name>
<comment type="caution">
    <text evidence="2">The sequence shown here is derived from an EMBL/GenBank/DDBJ whole genome shotgun (WGS) entry which is preliminary data.</text>
</comment>
<feature type="domain" description="NAD-dependent epimerase/dehydratase" evidence="1">
    <location>
        <begin position="4"/>
        <end position="203"/>
    </location>
</feature>
<organism evidence="2 3">
    <name type="scientific">Arthrobacter echini</name>
    <dbReference type="NCBI Taxonomy" id="1529066"/>
    <lineage>
        <taxon>Bacteria</taxon>
        <taxon>Bacillati</taxon>
        <taxon>Actinomycetota</taxon>
        <taxon>Actinomycetes</taxon>
        <taxon>Micrococcales</taxon>
        <taxon>Micrococcaceae</taxon>
        <taxon>Arthrobacter</taxon>
    </lineage>
</organism>
<dbReference type="SUPFAM" id="SSF51735">
    <property type="entry name" value="NAD(P)-binding Rossmann-fold domains"/>
    <property type="match status" value="1"/>
</dbReference>
<dbReference type="AlphaFoldDB" id="A0A5D0XUG8"/>
<proteinExistence type="predicted"/>
<evidence type="ECO:0000313" key="3">
    <source>
        <dbReference type="Proteomes" id="UP000323410"/>
    </source>
</evidence>
<dbReference type="EMBL" id="VSLD01000001">
    <property type="protein sequence ID" value="TYD00374.1"/>
    <property type="molecule type" value="Genomic_DNA"/>
</dbReference>